<feature type="domain" description="DUF3598" evidence="1">
    <location>
        <begin position="2"/>
        <end position="131"/>
    </location>
</feature>
<name>U5DJL1_9CHRO</name>
<dbReference type="eggNOG" id="ENOG502Z85V">
    <property type="taxonomic scope" value="Bacteria"/>
</dbReference>
<dbReference type="InterPro" id="IPR012674">
    <property type="entry name" value="Calycin"/>
</dbReference>
<evidence type="ECO:0000313" key="4">
    <source>
        <dbReference type="Proteomes" id="UP000016960"/>
    </source>
</evidence>
<evidence type="ECO:0000259" key="2">
    <source>
        <dbReference type="Pfam" id="PF21053"/>
    </source>
</evidence>
<evidence type="ECO:0000259" key="1">
    <source>
        <dbReference type="Pfam" id="PF12204"/>
    </source>
</evidence>
<keyword evidence="4" id="KW-1185">Reference proteome</keyword>
<dbReference type="Pfam" id="PF12204">
    <property type="entry name" value="DUF3598_N"/>
    <property type="match status" value="1"/>
</dbReference>
<dbReference type="SUPFAM" id="SSF50814">
    <property type="entry name" value="Lipocalins"/>
    <property type="match status" value="2"/>
</dbReference>
<accession>U5DJL1</accession>
<protein>
    <submittedName>
        <fullName evidence="3">Uncharacterized protein</fullName>
    </submittedName>
</protein>
<dbReference type="Pfam" id="PF21053">
    <property type="entry name" value="BFA1_C"/>
    <property type="match status" value="1"/>
</dbReference>
<dbReference type="EMBL" id="ASSJ01000070">
    <property type="protein sequence ID" value="ERN40769.1"/>
    <property type="molecule type" value="Genomic_DNA"/>
</dbReference>
<dbReference type="Gene3D" id="2.40.128.20">
    <property type="match status" value="2"/>
</dbReference>
<gene>
    <name evidence="3" type="ORF">KR51_00027580</name>
</gene>
<proteinExistence type="predicted"/>
<dbReference type="STRING" id="582515.KR51_00027580"/>
<feature type="domain" description="Biogenesis factor required for ATP synthase 1-like C-terminal" evidence="2">
    <location>
        <begin position="135"/>
        <end position="237"/>
    </location>
</feature>
<reference evidence="3 4" key="1">
    <citation type="submission" date="2013-05" db="EMBL/GenBank/DDBJ databases">
        <title>Draft genome sequence of Rubidibacter lacunae KORDI 51-2.</title>
        <authorList>
            <person name="Choi D.H."/>
            <person name="Noh J.H."/>
            <person name="Kwon K.-K."/>
            <person name="Lee J.-H."/>
            <person name="Ryu J.-Y."/>
        </authorList>
    </citation>
    <scope>NUCLEOTIDE SEQUENCE [LARGE SCALE GENOMIC DNA]</scope>
    <source>
        <strain evidence="3 4">KORDI 51-2</strain>
    </source>
</reference>
<dbReference type="InParanoid" id="U5DJL1"/>
<organism evidence="3 4">
    <name type="scientific">Rubidibacter lacunae KORDI 51-2</name>
    <dbReference type="NCBI Taxonomy" id="582515"/>
    <lineage>
        <taxon>Bacteria</taxon>
        <taxon>Bacillati</taxon>
        <taxon>Cyanobacteriota</taxon>
        <taxon>Cyanophyceae</taxon>
        <taxon>Oscillatoriophycideae</taxon>
        <taxon>Chroococcales</taxon>
        <taxon>Aphanothecaceae</taxon>
        <taxon>Rubidibacter</taxon>
    </lineage>
</organism>
<dbReference type="AlphaFoldDB" id="U5DJL1"/>
<dbReference type="InterPro" id="IPR022017">
    <property type="entry name" value="BFA1-like_DUF3598"/>
</dbReference>
<comment type="caution">
    <text evidence="3">The sequence shown here is derived from an EMBL/GenBank/DDBJ whole genome shotgun (WGS) entry which is preliminary data.</text>
</comment>
<evidence type="ECO:0000313" key="3">
    <source>
        <dbReference type="EMBL" id="ERN40769.1"/>
    </source>
</evidence>
<dbReference type="Proteomes" id="UP000016960">
    <property type="component" value="Unassembled WGS sequence"/>
</dbReference>
<dbReference type="InterPro" id="IPR048378">
    <property type="entry name" value="BFA1-like_C"/>
</dbReference>
<sequence>MQWQNLLQHLGDWEGSFTRLTPRGEPVDDTPTLVSLTGLDDNRRIRQTIARFPEGDAPAPQVIEYGSLNRNTLVFEDGTFSVGSSQFGPFSEFGAEIGFVESDRRLRLVSLFNRDSHLSSITLIRERRQDTTAPDRPQTTVEQLVGTWQGTITTLYPDLRPRATAESLVTVRQVGDRLESVLKSGRWELTTSARIDGTRLLFDRDEPTAQVLLLPDGASCTTPLEIRNRQVFFWRLGGCSHPPGGGARFAATTIAGRG</sequence>